<accession>A0A157ZSW7</accession>
<keyword evidence="2" id="KW-1185">Reference proteome</keyword>
<dbReference type="OrthoDB" id="9006727at2"/>
<comment type="caution">
    <text evidence="1">The sequence shown here is derived from an EMBL/GenBank/DDBJ whole genome shotgun (WGS) entry which is preliminary data.</text>
</comment>
<dbReference type="RefSeq" id="WP_061123311.1">
    <property type="nucleotide sequence ID" value="NZ_FCOF02000004.1"/>
</dbReference>
<dbReference type="EMBL" id="FCOF02000004">
    <property type="protein sequence ID" value="SAK48591.1"/>
    <property type="molecule type" value="Genomic_DNA"/>
</dbReference>
<gene>
    <name evidence="1" type="ORF">AWB75_01155</name>
</gene>
<dbReference type="AlphaFoldDB" id="A0A157ZSW7"/>
<proteinExistence type="predicted"/>
<reference evidence="1" key="1">
    <citation type="submission" date="2016-01" db="EMBL/GenBank/DDBJ databases">
        <authorList>
            <person name="Peeters C."/>
        </authorList>
    </citation>
    <scope>NUCLEOTIDE SEQUENCE [LARGE SCALE GENOMIC DNA]</scope>
    <source>
        <strain evidence="1">LMG 29318</strain>
    </source>
</reference>
<evidence type="ECO:0000313" key="2">
    <source>
        <dbReference type="Proteomes" id="UP000054870"/>
    </source>
</evidence>
<sequence>METELSQRLAKALWRCALHGHVLAYQRFHALCDKTVPLPQRYAALESAINTLGDVRNIDYGVLMALDSGLPGAEFFQRYLRYRHGEYVLQMGDPKYHRQTLAGKRTLVARERDRVYAHARMVEEERAGQAA</sequence>
<protein>
    <submittedName>
        <fullName evidence="1">Uncharacterized protein</fullName>
    </submittedName>
</protein>
<name>A0A157ZSW7_9BURK</name>
<organism evidence="1 2">
    <name type="scientific">Caballeronia catudaia</name>
    <dbReference type="NCBI Taxonomy" id="1777136"/>
    <lineage>
        <taxon>Bacteria</taxon>
        <taxon>Pseudomonadati</taxon>
        <taxon>Pseudomonadota</taxon>
        <taxon>Betaproteobacteria</taxon>
        <taxon>Burkholderiales</taxon>
        <taxon>Burkholderiaceae</taxon>
        <taxon>Caballeronia</taxon>
    </lineage>
</organism>
<dbReference type="Proteomes" id="UP000054870">
    <property type="component" value="Unassembled WGS sequence"/>
</dbReference>
<evidence type="ECO:0000313" key="1">
    <source>
        <dbReference type="EMBL" id="SAK48591.1"/>
    </source>
</evidence>